<protein>
    <submittedName>
        <fullName evidence="1">Uncharacterized protein</fullName>
    </submittedName>
</protein>
<accession>A0ACB9NVC7</accession>
<gene>
    <name evidence="1" type="ORF">MLD38_024564</name>
</gene>
<sequence>MMMWFWGDQQQFPLAAFLTLTCHDTGSSVKQAALGKVNLRAKTITEGAGSRLPTSKSFTTFPNEALKKTFTCYPSTSTALSQAPSTSRTSTLHAAAIAPYHSPLRFLRTDLLELLKGHGAVRKDLRGESSGNKGEPIGEVHPDRDGHDFWFMGFVNHEKASRHLTESISGFVMPGVAVNPTPPAP</sequence>
<name>A0ACB9NVC7_9MYRT</name>
<evidence type="ECO:0000313" key="2">
    <source>
        <dbReference type="Proteomes" id="UP001057402"/>
    </source>
</evidence>
<keyword evidence="2" id="KW-1185">Reference proteome</keyword>
<organism evidence="1 2">
    <name type="scientific">Melastoma candidum</name>
    <dbReference type="NCBI Taxonomy" id="119954"/>
    <lineage>
        <taxon>Eukaryota</taxon>
        <taxon>Viridiplantae</taxon>
        <taxon>Streptophyta</taxon>
        <taxon>Embryophyta</taxon>
        <taxon>Tracheophyta</taxon>
        <taxon>Spermatophyta</taxon>
        <taxon>Magnoliopsida</taxon>
        <taxon>eudicotyledons</taxon>
        <taxon>Gunneridae</taxon>
        <taxon>Pentapetalae</taxon>
        <taxon>rosids</taxon>
        <taxon>malvids</taxon>
        <taxon>Myrtales</taxon>
        <taxon>Melastomataceae</taxon>
        <taxon>Melastomatoideae</taxon>
        <taxon>Melastomateae</taxon>
        <taxon>Melastoma</taxon>
    </lineage>
</organism>
<comment type="caution">
    <text evidence="1">The sequence shown here is derived from an EMBL/GenBank/DDBJ whole genome shotgun (WGS) entry which is preliminary data.</text>
</comment>
<dbReference type="EMBL" id="CM042886">
    <property type="protein sequence ID" value="KAI4339647.1"/>
    <property type="molecule type" value="Genomic_DNA"/>
</dbReference>
<evidence type="ECO:0000313" key="1">
    <source>
        <dbReference type="EMBL" id="KAI4339647.1"/>
    </source>
</evidence>
<proteinExistence type="predicted"/>
<reference evidence="2" key="1">
    <citation type="journal article" date="2023" name="Front. Plant Sci.">
        <title>Chromosomal-level genome assembly of Melastoma candidum provides insights into trichome evolution.</title>
        <authorList>
            <person name="Zhong Y."/>
            <person name="Wu W."/>
            <person name="Sun C."/>
            <person name="Zou P."/>
            <person name="Liu Y."/>
            <person name="Dai S."/>
            <person name="Zhou R."/>
        </authorList>
    </citation>
    <scope>NUCLEOTIDE SEQUENCE [LARGE SCALE GENOMIC DNA]</scope>
</reference>
<dbReference type="Proteomes" id="UP001057402">
    <property type="component" value="Chromosome 7"/>
</dbReference>